<dbReference type="AlphaFoldDB" id="A0A0E9VX10"/>
<evidence type="ECO:0000256" key="1">
    <source>
        <dbReference type="SAM" id="MobiDB-lite"/>
    </source>
</evidence>
<dbReference type="EMBL" id="GBXM01026752">
    <property type="protein sequence ID" value="JAH81825.1"/>
    <property type="molecule type" value="Transcribed_RNA"/>
</dbReference>
<sequence>MRKREGDTGVKREGGSRTGTEEYGGDTG</sequence>
<organism evidence="2">
    <name type="scientific">Anguilla anguilla</name>
    <name type="common">European freshwater eel</name>
    <name type="synonym">Muraena anguilla</name>
    <dbReference type="NCBI Taxonomy" id="7936"/>
    <lineage>
        <taxon>Eukaryota</taxon>
        <taxon>Metazoa</taxon>
        <taxon>Chordata</taxon>
        <taxon>Craniata</taxon>
        <taxon>Vertebrata</taxon>
        <taxon>Euteleostomi</taxon>
        <taxon>Actinopterygii</taxon>
        <taxon>Neopterygii</taxon>
        <taxon>Teleostei</taxon>
        <taxon>Anguilliformes</taxon>
        <taxon>Anguillidae</taxon>
        <taxon>Anguilla</taxon>
    </lineage>
</organism>
<protein>
    <submittedName>
        <fullName evidence="2">Uncharacterized protein</fullName>
    </submittedName>
</protein>
<reference evidence="2" key="2">
    <citation type="journal article" date="2015" name="Fish Shellfish Immunol.">
        <title>Early steps in the European eel (Anguilla anguilla)-Vibrio vulnificus interaction in the gills: Role of the RtxA13 toxin.</title>
        <authorList>
            <person name="Callol A."/>
            <person name="Pajuelo D."/>
            <person name="Ebbesson L."/>
            <person name="Teles M."/>
            <person name="MacKenzie S."/>
            <person name="Amaro C."/>
        </authorList>
    </citation>
    <scope>NUCLEOTIDE SEQUENCE</scope>
</reference>
<feature type="region of interest" description="Disordered" evidence="1">
    <location>
        <begin position="1"/>
        <end position="28"/>
    </location>
</feature>
<evidence type="ECO:0000313" key="2">
    <source>
        <dbReference type="EMBL" id="JAH81825.1"/>
    </source>
</evidence>
<proteinExistence type="predicted"/>
<feature type="compositionally biased region" description="Basic and acidic residues" evidence="1">
    <location>
        <begin position="1"/>
        <end position="15"/>
    </location>
</feature>
<reference evidence="2" key="1">
    <citation type="submission" date="2014-11" db="EMBL/GenBank/DDBJ databases">
        <authorList>
            <person name="Amaro Gonzalez C."/>
        </authorList>
    </citation>
    <scope>NUCLEOTIDE SEQUENCE</scope>
</reference>
<accession>A0A0E9VX10</accession>
<name>A0A0E9VX10_ANGAN</name>